<dbReference type="Pfam" id="PF02709">
    <property type="entry name" value="Glyco_transf_7C"/>
    <property type="match status" value="1"/>
</dbReference>
<keyword evidence="1 5" id="KW-0808">Transferase</keyword>
<comment type="caution">
    <text evidence="5">The sequence shown here is derived from an EMBL/GenBank/DDBJ whole genome shotgun (WGS) entry which is preliminary data.</text>
</comment>
<dbReference type="InterPro" id="IPR001173">
    <property type="entry name" value="Glyco_trans_2-like"/>
</dbReference>
<evidence type="ECO:0000313" key="5">
    <source>
        <dbReference type="EMBL" id="RIV40338.1"/>
    </source>
</evidence>
<dbReference type="PANTHER" id="PTHR43685:SF3">
    <property type="entry name" value="SLR2126 PROTEIN"/>
    <property type="match status" value="1"/>
</dbReference>
<sequence>MCRSDAGDRLAAGDPNRKGSPMSRPMRTDAEVSVIIPTYNRSAALRLTLEHLARQRLPVERFEVIVTDDGSTDDTRAVVDEAAGSLRIKYSYQPDEGFRAGAARNAGARLATSPILAFLDTGTFVAPEYLERLLAEYAGGERLAVVGYAYGYDIDGEMPGLAEAMEGALPEDVVARFRDEPAFFDPRHRNFAAGDFDLGRLLAPWVLFWSLNCSVRAADFWRVGGFDEEFRRWGIEDLELAYRLFKDGVNFRLTRSAWAVHAPQGRDRDANMSDGKANIAHFIARHPEPPIEVIWKVMQRTEPLDLEDNYQFLLSWADKVSTVDVADEVARELPHLDAAGRTAVVGAGGRVPAGLSGAVLLDFDADLLATATADTSHLAYHAIGLRSPVADDAVENVLLTSRLAGLWSRWGADFLAEAHRIGRSVRLTEELAREVHALRRY</sequence>
<reference evidence="5 6" key="1">
    <citation type="submission" date="2018-08" db="EMBL/GenBank/DDBJ databases">
        <title>Jishengella sp. nov., isolated from a root of Azadirachta indica A. Juss. var. siamensis Valenton.</title>
        <authorList>
            <person name="Kuncharoen N."/>
            <person name="Tanasupawat S."/>
            <person name="Kudo T."/>
            <person name="Ohkuma M."/>
        </authorList>
    </citation>
    <scope>NUCLEOTIDE SEQUENCE [LARGE SCALE GENOMIC DNA]</scope>
    <source>
        <strain evidence="5 6">AZ1-13</strain>
    </source>
</reference>
<evidence type="ECO:0000259" key="3">
    <source>
        <dbReference type="Pfam" id="PF00535"/>
    </source>
</evidence>
<accession>A0A418MYS9</accession>
<evidence type="ECO:0000259" key="4">
    <source>
        <dbReference type="Pfam" id="PF02709"/>
    </source>
</evidence>
<dbReference type="Pfam" id="PF00535">
    <property type="entry name" value="Glycos_transf_2"/>
    <property type="match status" value="1"/>
</dbReference>
<dbReference type="Gene3D" id="3.90.550.10">
    <property type="entry name" value="Spore Coat Polysaccharide Biosynthesis Protein SpsA, Chain A"/>
    <property type="match status" value="1"/>
</dbReference>
<proteinExistence type="predicted"/>
<feature type="domain" description="Galactosyltransferase C-terminal" evidence="4">
    <location>
        <begin position="209"/>
        <end position="252"/>
    </location>
</feature>
<feature type="domain" description="Glycosyltransferase 2-like" evidence="3">
    <location>
        <begin position="33"/>
        <end position="156"/>
    </location>
</feature>
<dbReference type="Proteomes" id="UP000283832">
    <property type="component" value="Unassembled WGS sequence"/>
</dbReference>
<feature type="region of interest" description="Disordered" evidence="2">
    <location>
        <begin position="1"/>
        <end position="29"/>
    </location>
</feature>
<keyword evidence="6" id="KW-1185">Reference proteome</keyword>
<dbReference type="GO" id="GO:0016740">
    <property type="term" value="F:transferase activity"/>
    <property type="evidence" value="ECO:0007669"/>
    <property type="project" value="UniProtKB-KW"/>
</dbReference>
<organism evidence="5 6">
    <name type="scientific">Micromonospora radicis</name>
    <dbReference type="NCBI Taxonomy" id="1894971"/>
    <lineage>
        <taxon>Bacteria</taxon>
        <taxon>Bacillati</taxon>
        <taxon>Actinomycetota</taxon>
        <taxon>Actinomycetes</taxon>
        <taxon>Micromonosporales</taxon>
        <taxon>Micromonosporaceae</taxon>
        <taxon>Micromonospora</taxon>
    </lineage>
</organism>
<dbReference type="InterPro" id="IPR029044">
    <property type="entry name" value="Nucleotide-diphossugar_trans"/>
</dbReference>
<dbReference type="EMBL" id="QXEC01000003">
    <property type="protein sequence ID" value="RIV40338.1"/>
    <property type="molecule type" value="Genomic_DNA"/>
</dbReference>
<evidence type="ECO:0000256" key="2">
    <source>
        <dbReference type="SAM" id="MobiDB-lite"/>
    </source>
</evidence>
<evidence type="ECO:0000256" key="1">
    <source>
        <dbReference type="ARBA" id="ARBA00022679"/>
    </source>
</evidence>
<evidence type="ECO:0000313" key="6">
    <source>
        <dbReference type="Proteomes" id="UP000283832"/>
    </source>
</evidence>
<dbReference type="AlphaFoldDB" id="A0A418MYS9"/>
<dbReference type="PANTHER" id="PTHR43685">
    <property type="entry name" value="GLYCOSYLTRANSFERASE"/>
    <property type="match status" value="1"/>
</dbReference>
<dbReference type="SUPFAM" id="SSF53448">
    <property type="entry name" value="Nucleotide-diphospho-sugar transferases"/>
    <property type="match status" value="1"/>
</dbReference>
<dbReference type="InterPro" id="IPR050834">
    <property type="entry name" value="Glycosyltransf_2"/>
</dbReference>
<protein>
    <submittedName>
        <fullName evidence="5">Glycosyltransferase</fullName>
    </submittedName>
</protein>
<name>A0A418MYS9_9ACTN</name>
<dbReference type="InterPro" id="IPR027791">
    <property type="entry name" value="Galactosyl_T_C"/>
</dbReference>
<gene>
    <name evidence="5" type="ORF">D2L64_05735</name>
</gene>